<keyword evidence="2" id="KW-1185">Reference proteome</keyword>
<evidence type="ECO:0000313" key="2">
    <source>
        <dbReference type="Proteomes" id="UP001595912"/>
    </source>
</evidence>
<protein>
    <submittedName>
        <fullName evidence="1">Uncharacterized protein</fullName>
    </submittedName>
</protein>
<organism evidence="1 2">
    <name type="scientific">Dactylosporangium cerinum</name>
    <dbReference type="NCBI Taxonomy" id="1434730"/>
    <lineage>
        <taxon>Bacteria</taxon>
        <taxon>Bacillati</taxon>
        <taxon>Actinomycetota</taxon>
        <taxon>Actinomycetes</taxon>
        <taxon>Micromonosporales</taxon>
        <taxon>Micromonosporaceae</taxon>
        <taxon>Dactylosporangium</taxon>
    </lineage>
</organism>
<reference evidence="2" key="1">
    <citation type="journal article" date="2019" name="Int. J. Syst. Evol. Microbiol.">
        <title>The Global Catalogue of Microorganisms (GCM) 10K type strain sequencing project: providing services to taxonomists for standard genome sequencing and annotation.</title>
        <authorList>
            <consortium name="The Broad Institute Genomics Platform"/>
            <consortium name="The Broad Institute Genome Sequencing Center for Infectious Disease"/>
            <person name="Wu L."/>
            <person name="Ma J."/>
        </authorList>
    </citation>
    <scope>NUCLEOTIDE SEQUENCE [LARGE SCALE GENOMIC DNA]</scope>
    <source>
        <strain evidence="2">CGMCC 4.7152</strain>
    </source>
</reference>
<proteinExistence type="predicted"/>
<gene>
    <name evidence="1" type="ORF">ACFPIJ_50960</name>
</gene>
<name>A0ABV9WD09_9ACTN</name>
<sequence length="123" mass="13087">MGAAERLEALCQRYARGDLAEHVAGTDAEPLLDRVLATAREGGDPARLDGDLDRMEAALSHLGIDGVTTSDRSYRVWRGGAGHPVVHALVCPARTCSRAEPDTPVPPPCAVHGRSLDRVQIPT</sequence>
<dbReference type="RefSeq" id="WP_380126730.1">
    <property type="nucleotide sequence ID" value="NZ_JBHSIU010000091.1"/>
</dbReference>
<dbReference type="EMBL" id="JBHSIU010000091">
    <property type="protein sequence ID" value="MFC5006127.1"/>
    <property type="molecule type" value="Genomic_DNA"/>
</dbReference>
<evidence type="ECO:0000313" key="1">
    <source>
        <dbReference type="EMBL" id="MFC5006127.1"/>
    </source>
</evidence>
<comment type="caution">
    <text evidence="1">The sequence shown here is derived from an EMBL/GenBank/DDBJ whole genome shotgun (WGS) entry which is preliminary data.</text>
</comment>
<accession>A0ABV9WD09</accession>
<dbReference type="Proteomes" id="UP001595912">
    <property type="component" value="Unassembled WGS sequence"/>
</dbReference>